<protein>
    <submittedName>
        <fullName evidence="2">Uncharacterized protein</fullName>
    </submittedName>
</protein>
<evidence type="ECO:0000256" key="1">
    <source>
        <dbReference type="SAM" id="Phobius"/>
    </source>
</evidence>
<keyword evidence="3" id="KW-1185">Reference proteome</keyword>
<dbReference type="RefSeq" id="WP_212774932.1">
    <property type="nucleotide sequence ID" value="NZ_AP024601.1"/>
</dbReference>
<dbReference type="AlphaFoldDB" id="A0A8D5UFI5"/>
<reference evidence="2" key="1">
    <citation type="journal article" date="2013" name="Int. J. Syst. Evol. Microbiol.">
        <title>Polycladomyces abyssicola gen. nov., sp. nov., a thermophilic filamentous bacterium isolated from hemipelagic sediment.</title>
        <authorList>
            <person name="Tsubouchi T."/>
            <person name="Shimane Y."/>
            <person name="Mori K."/>
            <person name="Usui K."/>
            <person name="Hiraki T."/>
            <person name="Tame A."/>
            <person name="Uematsu K."/>
            <person name="Maruyama T."/>
            <person name="Hatada Y."/>
        </authorList>
    </citation>
    <scope>NUCLEOTIDE SEQUENCE</scope>
    <source>
        <strain evidence="2">JIR-001</strain>
    </source>
</reference>
<proteinExistence type="predicted"/>
<feature type="transmembrane region" description="Helical" evidence="1">
    <location>
        <begin position="55"/>
        <end position="74"/>
    </location>
</feature>
<dbReference type="EMBL" id="AP024601">
    <property type="protein sequence ID" value="BCU81763.1"/>
    <property type="molecule type" value="Genomic_DNA"/>
</dbReference>
<evidence type="ECO:0000313" key="2">
    <source>
        <dbReference type="EMBL" id="BCU81763.1"/>
    </source>
</evidence>
<keyword evidence="1" id="KW-0472">Membrane</keyword>
<accession>A0A8D5UFI5</accession>
<keyword evidence="1" id="KW-0812">Transmembrane</keyword>
<evidence type="ECO:0000313" key="3">
    <source>
        <dbReference type="Proteomes" id="UP000677436"/>
    </source>
</evidence>
<name>A0A8D5UFI5_9BACL</name>
<feature type="transmembrane region" description="Helical" evidence="1">
    <location>
        <begin position="30"/>
        <end position="48"/>
    </location>
</feature>
<keyword evidence="1" id="KW-1133">Transmembrane helix</keyword>
<reference evidence="2" key="2">
    <citation type="journal article" date="2021" name="Microbiol. Resour. Announc.">
        <title>Complete Genome Sequence of Polycladomyces abyssicola JIR-001T, Isolated from Hemipelagic Sediment in Deep Seawater.</title>
        <authorList>
            <person name="Tsubouchi T."/>
            <person name="Kaneko Y."/>
        </authorList>
    </citation>
    <scope>NUCLEOTIDE SEQUENCE</scope>
    <source>
        <strain evidence="2">JIR-001</strain>
    </source>
</reference>
<sequence>MKVMIGAVLVIWLLLSLRLRQQPLTVVKRLPRMIPLVLVGFFLLSVAWRLGKIGAVVGMIGVVVILIPMVLGILKGRKRISS</sequence>
<dbReference type="KEGG" id="pabs:JIR001_15460"/>
<gene>
    <name evidence="2" type="ORF">JIR001_15460</name>
</gene>
<dbReference type="Proteomes" id="UP000677436">
    <property type="component" value="Chromosome"/>
</dbReference>
<organism evidence="2 3">
    <name type="scientific">Polycladomyces abyssicola</name>
    <dbReference type="NCBI Taxonomy" id="1125966"/>
    <lineage>
        <taxon>Bacteria</taxon>
        <taxon>Bacillati</taxon>
        <taxon>Bacillota</taxon>
        <taxon>Bacilli</taxon>
        <taxon>Bacillales</taxon>
        <taxon>Thermoactinomycetaceae</taxon>
        <taxon>Polycladomyces</taxon>
    </lineage>
</organism>